<evidence type="ECO:0000313" key="5">
    <source>
        <dbReference type="Proteomes" id="UP000254711"/>
    </source>
</evidence>
<dbReference type="Gene3D" id="2.70.98.50">
    <property type="entry name" value="putative glycoside hydrolase family protein from bacillus halodurans"/>
    <property type="match status" value="1"/>
</dbReference>
<keyword evidence="5" id="KW-1185">Reference proteome</keyword>
<dbReference type="Pfam" id="PF21152">
    <property type="entry name" value="YgjK_N"/>
    <property type="match status" value="1"/>
</dbReference>
<evidence type="ECO:0000259" key="3">
    <source>
        <dbReference type="Pfam" id="PF21152"/>
    </source>
</evidence>
<feature type="region of interest" description="Disordered" evidence="1">
    <location>
        <begin position="336"/>
        <end position="364"/>
    </location>
</feature>
<dbReference type="Proteomes" id="UP000254711">
    <property type="component" value="Unassembled WGS sequence"/>
</dbReference>
<evidence type="ECO:0000256" key="1">
    <source>
        <dbReference type="SAM" id="MobiDB-lite"/>
    </source>
</evidence>
<keyword evidence="2" id="KW-0732">Signal</keyword>
<protein>
    <recommendedName>
        <fullName evidence="3">Glucosidase YgjK N-terminal domain-containing protein</fullName>
    </recommendedName>
</protein>
<name>A0A370K9U6_9GAMM</name>
<organism evidence="4 5">
    <name type="scientific">Dyella solisilvae</name>
    <dbReference type="NCBI Taxonomy" id="1920168"/>
    <lineage>
        <taxon>Bacteria</taxon>
        <taxon>Pseudomonadati</taxon>
        <taxon>Pseudomonadota</taxon>
        <taxon>Gammaproteobacteria</taxon>
        <taxon>Lysobacterales</taxon>
        <taxon>Rhodanobacteraceae</taxon>
        <taxon>Dyella</taxon>
    </lineage>
</organism>
<sequence length="364" mass="38751">MFALLVLALVPAKATHAVPTDPAMEDANHLDVLDFHGTPRGIKDRSFNIFFDAGAWHGYSLPASGDGATGFSGPFVHSLQGGVWAGTQFAQMRLEDADNGQAMVLTPVDDHSGPGYLERHAVAPGLDVRQTLFYADSRTAVVKIELAASAARAIRLSIEGATKPLAGSRLEVWGADVVQHFAGSPSRLITRLRGDGEAITWASVNERRYRIGVGSALSLRPGESATIFVEQMLTDDPKGGMPASVDDREAWKRNRERWQAYLKPVQASHLSGVPDEVAQRVLLKAVTTLLGNWPAARGDLHHDGVMPSYSNPDANGFWTWGSGKHAAALAHFAPARKACSSPGNPSRRVGGVAGRLEGGGRAAG</sequence>
<comment type="caution">
    <text evidence="4">The sequence shown here is derived from an EMBL/GenBank/DDBJ whole genome shotgun (WGS) entry which is preliminary data.</text>
</comment>
<accession>A0A370K9U6</accession>
<proteinExistence type="predicted"/>
<dbReference type="InterPro" id="IPR012341">
    <property type="entry name" value="6hp_glycosidase-like_sf"/>
</dbReference>
<feature type="chain" id="PRO_5017001104" description="Glucosidase YgjK N-terminal domain-containing protein" evidence="2">
    <location>
        <begin position="18"/>
        <end position="364"/>
    </location>
</feature>
<reference evidence="4 5" key="1">
    <citation type="submission" date="2018-07" db="EMBL/GenBank/DDBJ databases">
        <title>Dyella solisilvae sp. nov., isolated from the pine and broad-leaved mixed forest soil.</title>
        <authorList>
            <person name="Gao Z."/>
            <person name="Qiu L."/>
        </authorList>
    </citation>
    <scope>NUCLEOTIDE SEQUENCE [LARGE SCALE GENOMIC DNA]</scope>
    <source>
        <strain evidence="4 5">DHG54</strain>
    </source>
</reference>
<dbReference type="InterPro" id="IPR048450">
    <property type="entry name" value="YgjK_N"/>
</dbReference>
<evidence type="ECO:0000256" key="2">
    <source>
        <dbReference type="SAM" id="SignalP"/>
    </source>
</evidence>
<dbReference type="Gene3D" id="1.50.10.10">
    <property type="match status" value="1"/>
</dbReference>
<dbReference type="EMBL" id="QQSY01000001">
    <property type="protein sequence ID" value="RDI99426.1"/>
    <property type="molecule type" value="Genomic_DNA"/>
</dbReference>
<dbReference type="AlphaFoldDB" id="A0A370K9U6"/>
<evidence type="ECO:0000313" key="4">
    <source>
        <dbReference type="EMBL" id="RDI99426.1"/>
    </source>
</evidence>
<feature type="signal peptide" evidence="2">
    <location>
        <begin position="1"/>
        <end position="17"/>
    </location>
</feature>
<feature type="domain" description="Glucosidase YgjK N-terminal" evidence="3">
    <location>
        <begin position="44"/>
        <end position="160"/>
    </location>
</feature>
<dbReference type="GO" id="GO:0005975">
    <property type="term" value="P:carbohydrate metabolic process"/>
    <property type="evidence" value="ECO:0007669"/>
    <property type="project" value="InterPro"/>
</dbReference>
<feature type="compositionally biased region" description="Gly residues" evidence="1">
    <location>
        <begin position="351"/>
        <end position="364"/>
    </location>
</feature>
<gene>
    <name evidence="4" type="ORF">DVT68_00750</name>
</gene>